<name>A0A4Y3R3G6_STRCI</name>
<feature type="region of interest" description="Disordered" evidence="1">
    <location>
        <begin position="329"/>
        <end position="350"/>
    </location>
</feature>
<proteinExistence type="predicted"/>
<feature type="compositionally biased region" description="Low complexity" evidence="1">
    <location>
        <begin position="339"/>
        <end position="350"/>
    </location>
</feature>
<evidence type="ECO:0000313" key="3">
    <source>
        <dbReference type="Proteomes" id="UP000319210"/>
    </source>
</evidence>
<evidence type="ECO:0000313" key="2">
    <source>
        <dbReference type="EMBL" id="GEB52275.1"/>
    </source>
</evidence>
<dbReference type="Proteomes" id="UP000319210">
    <property type="component" value="Unassembled WGS sequence"/>
</dbReference>
<sequence length="383" mass="41713">MRDGDEHAYLATFDTRDAGARGERRQVFRNLRRLPLAEWSYRTTAVRRARSGDRATVEATLRYRLAGYDRTTTEDRERFRFVRRGGAWRLAGEASGSAQQLWEQGAMSVRRGRHSLVLGVGRDEAGMRALARVADRAVPAVGRTWPGSWSRRLVLEAPSSVGDMARMLSAPAGSYEGIAAVTTGEEGTGEGADGDGPADRILINPQAYAELSEEGRQVVVTHEATHVATREETTPATPMWLSEGFADLAGNRTSQQRPRELAPELAAAVDEKGDRHPALRSLPTDRDFRFGNDARQLAYAYEGGWLACRLIARDWGAEKLTAFYEAAGRHRGDDDSGDDGSAGAGADADDGSATAAALRSVLGVSTGEFTARWRAYVVEELRA</sequence>
<reference evidence="2 3" key="1">
    <citation type="submission" date="2019-06" db="EMBL/GenBank/DDBJ databases">
        <title>Whole genome shotgun sequence of Streptomyces cacaoi subsp. cacaoi NBRC 12748.</title>
        <authorList>
            <person name="Hosoyama A."/>
            <person name="Uohara A."/>
            <person name="Ohji S."/>
            <person name="Ichikawa N."/>
        </authorList>
    </citation>
    <scope>NUCLEOTIDE SEQUENCE [LARGE SCALE GENOMIC DNA]</scope>
    <source>
        <strain evidence="2 3">NBRC 12748</strain>
    </source>
</reference>
<organism evidence="2 3">
    <name type="scientific">Streptomyces cacaoi</name>
    <dbReference type="NCBI Taxonomy" id="1898"/>
    <lineage>
        <taxon>Bacteria</taxon>
        <taxon>Bacillati</taxon>
        <taxon>Actinomycetota</taxon>
        <taxon>Actinomycetes</taxon>
        <taxon>Kitasatosporales</taxon>
        <taxon>Streptomycetaceae</taxon>
        <taxon>Streptomyces</taxon>
    </lineage>
</organism>
<protein>
    <submittedName>
        <fullName evidence="2">Uncharacterized protein</fullName>
    </submittedName>
</protein>
<keyword evidence="3" id="KW-1185">Reference proteome</keyword>
<accession>A0A4Y3R3G6</accession>
<dbReference type="EMBL" id="BJMM01000029">
    <property type="protein sequence ID" value="GEB52275.1"/>
    <property type="molecule type" value="Genomic_DNA"/>
</dbReference>
<dbReference type="AlphaFoldDB" id="A0A4Y3R3G6"/>
<gene>
    <name evidence="2" type="ORF">SCA03_48260</name>
</gene>
<comment type="caution">
    <text evidence="2">The sequence shown here is derived from an EMBL/GenBank/DDBJ whole genome shotgun (WGS) entry which is preliminary data.</text>
</comment>
<evidence type="ECO:0000256" key="1">
    <source>
        <dbReference type="SAM" id="MobiDB-lite"/>
    </source>
</evidence>